<protein>
    <recommendedName>
        <fullName evidence="1">DUF6593 domain-containing protein</fullName>
    </recommendedName>
</protein>
<dbReference type="InterPro" id="IPR046528">
    <property type="entry name" value="DUF6593"/>
</dbReference>
<dbReference type="AlphaFoldDB" id="A0AAV5ARS1"/>
<evidence type="ECO:0000313" key="3">
    <source>
        <dbReference type="Proteomes" id="UP001050691"/>
    </source>
</evidence>
<accession>A0AAV5ARS1</accession>
<name>A0AAV5ARS1_9AGAM</name>
<dbReference type="Proteomes" id="UP001050691">
    <property type="component" value="Unassembled WGS sequence"/>
</dbReference>
<gene>
    <name evidence="2" type="ORF">Clacol_010529</name>
</gene>
<proteinExistence type="predicted"/>
<dbReference type="Pfam" id="PF20236">
    <property type="entry name" value="DUF6593"/>
    <property type="match status" value="1"/>
</dbReference>
<comment type="caution">
    <text evidence="2">The sequence shown here is derived from an EMBL/GenBank/DDBJ whole genome shotgun (WGS) entry which is preliminary data.</text>
</comment>
<evidence type="ECO:0000313" key="2">
    <source>
        <dbReference type="EMBL" id="GJJ16233.1"/>
    </source>
</evidence>
<reference evidence="2" key="1">
    <citation type="submission" date="2021-10" db="EMBL/GenBank/DDBJ databases">
        <title>De novo Genome Assembly of Clathrus columnatus (Basidiomycota, Fungi) Using Illumina and Nanopore Sequence Data.</title>
        <authorList>
            <person name="Ogiso-Tanaka E."/>
            <person name="Itagaki H."/>
            <person name="Hosoya T."/>
            <person name="Hosaka K."/>
        </authorList>
    </citation>
    <scope>NUCLEOTIDE SEQUENCE</scope>
    <source>
        <strain evidence="2">MO-923</strain>
    </source>
</reference>
<dbReference type="EMBL" id="BPWL01000016">
    <property type="protein sequence ID" value="GJJ16233.1"/>
    <property type="molecule type" value="Genomic_DNA"/>
</dbReference>
<evidence type="ECO:0000259" key="1">
    <source>
        <dbReference type="Pfam" id="PF20236"/>
    </source>
</evidence>
<sequence>MTTYGLPFFFEDTTGLATGPSDFIDIYDRPPFLRLASTLPQQSSSPEPTSHISSKPRTIRISELGARSLRPAFRTRQSWYSDSSDSEDRDGTTTCALISLENGTIKLFNGKAIPIDQWLKKSSTFGSTLLRHFKGSDGLRYQWCYRSVKNHEWACVELTSGRVVAHYDLRNPEEPVYRTSGNVLTIYEDSVHIAVEKIHIQWNRGTVVVINVNAIPRSVSSKTAIGSD</sequence>
<keyword evidence="3" id="KW-1185">Reference proteome</keyword>
<organism evidence="2 3">
    <name type="scientific">Clathrus columnatus</name>
    <dbReference type="NCBI Taxonomy" id="1419009"/>
    <lineage>
        <taxon>Eukaryota</taxon>
        <taxon>Fungi</taxon>
        <taxon>Dikarya</taxon>
        <taxon>Basidiomycota</taxon>
        <taxon>Agaricomycotina</taxon>
        <taxon>Agaricomycetes</taxon>
        <taxon>Phallomycetidae</taxon>
        <taxon>Phallales</taxon>
        <taxon>Clathraceae</taxon>
        <taxon>Clathrus</taxon>
    </lineage>
</organism>
<feature type="domain" description="DUF6593" evidence="1">
    <location>
        <begin position="89"/>
        <end position="186"/>
    </location>
</feature>